<dbReference type="Proteomes" id="UP000290013">
    <property type="component" value="Chromosome"/>
</dbReference>
<evidence type="ECO:0000313" key="7">
    <source>
        <dbReference type="EMBL" id="VFB02771.1"/>
    </source>
</evidence>
<gene>
    <name evidence="7" type="primary">aadR</name>
    <name evidence="7" type="ORF">NCTC12078_00752</name>
    <name evidence="6" type="ORF">SAMN05216273_110123</name>
</gene>
<keyword evidence="2" id="KW-0238">DNA-binding</keyword>
<dbReference type="InterPro" id="IPR014710">
    <property type="entry name" value="RmlC-like_jellyroll"/>
</dbReference>
<organism evidence="7 9">
    <name type="scientific">Chryseobacterium taihuense</name>
    <dbReference type="NCBI Taxonomy" id="1141221"/>
    <lineage>
        <taxon>Bacteria</taxon>
        <taxon>Pseudomonadati</taxon>
        <taxon>Bacteroidota</taxon>
        <taxon>Flavobacteriia</taxon>
        <taxon>Flavobacteriales</taxon>
        <taxon>Weeksellaceae</taxon>
        <taxon>Chryseobacterium group</taxon>
        <taxon>Chryseobacterium</taxon>
    </lineage>
</organism>
<dbReference type="AlphaFoldDB" id="A0A1G9PQE5"/>
<dbReference type="InterPro" id="IPR050397">
    <property type="entry name" value="Env_Response_Regulators"/>
</dbReference>
<protein>
    <submittedName>
        <fullName evidence="7">Anaerobic aromatic degradation regulator</fullName>
    </submittedName>
    <submittedName>
        <fullName evidence="6">cAMP-binding domain of CRP or a regulatory subunit of cAMP-dependent protein kinases</fullName>
    </submittedName>
</protein>
<keyword evidence="1" id="KW-0805">Transcription regulation</keyword>
<evidence type="ECO:0000256" key="3">
    <source>
        <dbReference type="ARBA" id="ARBA00023163"/>
    </source>
</evidence>
<dbReference type="Proteomes" id="UP000199242">
    <property type="component" value="Unassembled WGS sequence"/>
</dbReference>
<evidence type="ECO:0000256" key="2">
    <source>
        <dbReference type="ARBA" id="ARBA00023125"/>
    </source>
</evidence>
<feature type="domain" description="HTH crp-type" evidence="5">
    <location>
        <begin position="131"/>
        <end position="198"/>
    </location>
</feature>
<reference evidence="7 9" key="2">
    <citation type="submission" date="2019-02" db="EMBL/GenBank/DDBJ databases">
        <authorList>
            <consortium name="Pathogen Informatics"/>
        </authorList>
    </citation>
    <scope>NUCLEOTIDE SEQUENCE [LARGE SCALE GENOMIC DNA]</scope>
    <source>
        <strain evidence="7 9">3012STDY6944375</strain>
    </source>
</reference>
<dbReference type="InterPro" id="IPR018490">
    <property type="entry name" value="cNMP-bd_dom_sf"/>
</dbReference>
<dbReference type="EMBL" id="FNHD01000010">
    <property type="protein sequence ID" value="SDM00954.1"/>
    <property type="molecule type" value="Genomic_DNA"/>
</dbReference>
<dbReference type="PROSITE" id="PS50042">
    <property type="entry name" value="CNMP_BINDING_3"/>
    <property type="match status" value="1"/>
</dbReference>
<dbReference type="Gene3D" id="2.60.120.10">
    <property type="entry name" value="Jelly Rolls"/>
    <property type="match status" value="1"/>
</dbReference>
<evidence type="ECO:0000259" key="5">
    <source>
        <dbReference type="PROSITE" id="PS51063"/>
    </source>
</evidence>
<dbReference type="SUPFAM" id="SSF51206">
    <property type="entry name" value="cAMP-binding domain-like"/>
    <property type="match status" value="1"/>
</dbReference>
<evidence type="ECO:0000313" key="8">
    <source>
        <dbReference type="Proteomes" id="UP000199242"/>
    </source>
</evidence>
<dbReference type="Pfam" id="PF00027">
    <property type="entry name" value="cNMP_binding"/>
    <property type="match status" value="1"/>
</dbReference>
<dbReference type="KEGG" id="ctai:NCTC12078_00752"/>
<dbReference type="PRINTS" id="PR00034">
    <property type="entry name" value="HTHCRP"/>
</dbReference>
<dbReference type="InterPro" id="IPR012318">
    <property type="entry name" value="HTH_CRP"/>
</dbReference>
<feature type="domain" description="Cyclic nucleotide-binding" evidence="4">
    <location>
        <begin position="18"/>
        <end position="117"/>
    </location>
</feature>
<evidence type="ECO:0000313" key="9">
    <source>
        <dbReference type="Proteomes" id="UP000290013"/>
    </source>
</evidence>
<keyword evidence="8" id="KW-1185">Reference proteome</keyword>
<reference evidence="6 8" key="1">
    <citation type="submission" date="2016-10" db="EMBL/GenBank/DDBJ databases">
        <authorList>
            <person name="Varghese N."/>
            <person name="Submissions S."/>
        </authorList>
    </citation>
    <scope>NUCLEOTIDE SEQUENCE [LARGE SCALE GENOMIC DNA]</scope>
    <source>
        <strain evidence="6 8">CGMCC 1.10941</strain>
    </source>
</reference>
<dbReference type="SMART" id="SM00100">
    <property type="entry name" value="cNMP"/>
    <property type="match status" value="1"/>
</dbReference>
<name>A0A1G9PQE5_9FLAO</name>
<dbReference type="Pfam" id="PF13545">
    <property type="entry name" value="HTH_Crp_2"/>
    <property type="match status" value="1"/>
</dbReference>
<dbReference type="CDD" id="cd00038">
    <property type="entry name" value="CAP_ED"/>
    <property type="match status" value="1"/>
</dbReference>
<dbReference type="OrthoDB" id="667966at2"/>
<dbReference type="InterPro" id="IPR000595">
    <property type="entry name" value="cNMP-bd_dom"/>
</dbReference>
<dbReference type="PANTHER" id="PTHR24567:SF28">
    <property type="entry name" value="LISTERIOLYSIN REGULATORY PROTEIN"/>
    <property type="match status" value="1"/>
</dbReference>
<accession>A0A4U8W934</accession>
<proteinExistence type="predicted"/>
<evidence type="ECO:0000313" key="6">
    <source>
        <dbReference type="EMBL" id="SDM00954.1"/>
    </source>
</evidence>
<dbReference type="SMART" id="SM00419">
    <property type="entry name" value="HTH_CRP"/>
    <property type="match status" value="1"/>
</dbReference>
<accession>A0A1G9PQE5</accession>
<dbReference type="PROSITE" id="PS51063">
    <property type="entry name" value="HTH_CRP_2"/>
    <property type="match status" value="1"/>
</dbReference>
<dbReference type="EMBL" id="LR215974">
    <property type="protein sequence ID" value="VFB02771.1"/>
    <property type="molecule type" value="Genomic_DNA"/>
</dbReference>
<dbReference type="GO" id="GO:0003700">
    <property type="term" value="F:DNA-binding transcription factor activity"/>
    <property type="evidence" value="ECO:0007669"/>
    <property type="project" value="TreeGrafter"/>
</dbReference>
<sequence length="198" mass="23125">MVIDEEILIRNEAEIQLYGAGETIFLENSYPKFYYQISKGLVKLNTYRDDGSEFIHSLPGNGNCFAETFLWGENPYCINAVAIEDTEVWKLSRSNFFKLIDSCDEIMKSIMAYTSDRMFYRHKMLSTLSENKPSYRICKVFELLKHHHKQPEPFKYIVPFSRQQLASLTGLRVETVIRTVKKLEKENLLRICNGKICV</sequence>
<evidence type="ECO:0000256" key="1">
    <source>
        <dbReference type="ARBA" id="ARBA00023015"/>
    </source>
</evidence>
<dbReference type="InterPro" id="IPR036390">
    <property type="entry name" value="WH_DNA-bd_sf"/>
</dbReference>
<dbReference type="SUPFAM" id="SSF46785">
    <property type="entry name" value="Winged helix' DNA-binding domain"/>
    <property type="match status" value="1"/>
</dbReference>
<dbReference type="GO" id="GO:0005829">
    <property type="term" value="C:cytosol"/>
    <property type="evidence" value="ECO:0007669"/>
    <property type="project" value="TreeGrafter"/>
</dbReference>
<evidence type="ECO:0000259" key="4">
    <source>
        <dbReference type="PROSITE" id="PS50042"/>
    </source>
</evidence>
<dbReference type="STRING" id="1141221.SAMN05216273_110123"/>
<dbReference type="RefSeq" id="WP_089744472.1">
    <property type="nucleotide sequence ID" value="NZ_FNHD01000010.1"/>
</dbReference>
<dbReference type="PANTHER" id="PTHR24567">
    <property type="entry name" value="CRP FAMILY TRANSCRIPTIONAL REGULATORY PROTEIN"/>
    <property type="match status" value="1"/>
</dbReference>
<keyword evidence="3" id="KW-0804">Transcription</keyword>
<dbReference type="GO" id="GO:0003677">
    <property type="term" value="F:DNA binding"/>
    <property type="evidence" value="ECO:0007669"/>
    <property type="project" value="UniProtKB-KW"/>
</dbReference>